<evidence type="ECO:0000256" key="1">
    <source>
        <dbReference type="SAM" id="MobiDB-lite"/>
    </source>
</evidence>
<dbReference type="InterPro" id="IPR045920">
    <property type="entry name" value="DUF6339"/>
</dbReference>
<evidence type="ECO:0000313" key="3">
    <source>
        <dbReference type="Proteomes" id="UP001596413"/>
    </source>
</evidence>
<reference evidence="3" key="1">
    <citation type="journal article" date="2019" name="Int. J. Syst. Evol. Microbiol.">
        <title>The Global Catalogue of Microorganisms (GCM) 10K type strain sequencing project: providing services to taxonomists for standard genome sequencing and annotation.</title>
        <authorList>
            <consortium name="The Broad Institute Genomics Platform"/>
            <consortium name="The Broad Institute Genome Sequencing Center for Infectious Disease"/>
            <person name="Wu L."/>
            <person name="Ma J."/>
        </authorList>
    </citation>
    <scope>NUCLEOTIDE SEQUENCE [LARGE SCALE GENOMIC DNA]</scope>
    <source>
        <strain evidence="3">CGMCC 1.13681</strain>
    </source>
</reference>
<feature type="compositionally biased region" description="Basic and acidic residues" evidence="1">
    <location>
        <begin position="301"/>
        <end position="314"/>
    </location>
</feature>
<dbReference type="Pfam" id="PF19866">
    <property type="entry name" value="DUF6339"/>
    <property type="match status" value="1"/>
</dbReference>
<protein>
    <submittedName>
        <fullName evidence="2">DUF6339 family protein</fullName>
    </submittedName>
</protein>
<accession>A0ABW2GE37</accession>
<dbReference type="RefSeq" id="WP_386414327.1">
    <property type="nucleotide sequence ID" value="NZ_JBHSZO010000015.1"/>
</dbReference>
<proteinExistence type="predicted"/>
<gene>
    <name evidence="2" type="ORF">ACFQLX_11865</name>
</gene>
<feature type="region of interest" description="Disordered" evidence="1">
    <location>
        <begin position="284"/>
        <end position="314"/>
    </location>
</feature>
<dbReference type="EMBL" id="JBHSZO010000015">
    <property type="protein sequence ID" value="MFC7218857.1"/>
    <property type="molecule type" value="Genomic_DNA"/>
</dbReference>
<keyword evidence="3" id="KW-1185">Reference proteome</keyword>
<sequence>MSPRTGLGTAQVLGLLPDAVVAEHLTPAVQSGHELPPRTALVKAASLLPEDHARWRTAPVRELLDEAMDRFADNPSTADSWLAPRLHATLRMTRAEAADSRLWNFLALVVAPDYVVWRWGGGGTKEAPAGRFTGLHYTQAFSRLWWAAELFRNGPDYQPVEVACRVQDVLNTTMRLDVIDHRPTAQAILRIVARLLHEQVSKPGDHVNALSSAVNAAGSTLFYDLLAPDEPCDQEELLAWIAETGNAPAVPWDRLPDGPEDGHVHPRAVEALLPLFEKLLEEAPLRQRPQGGAATVPHQSDGVRLDKPTDTAAW</sequence>
<organism evidence="2 3">
    <name type="scientific">Streptomyces polyrhachis</name>
    <dbReference type="NCBI Taxonomy" id="1282885"/>
    <lineage>
        <taxon>Bacteria</taxon>
        <taxon>Bacillati</taxon>
        <taxon>Actinomycetota</taxon>
        <taxon>Actinomycetes</taxon>
        <taxon>Kitasatosporales</taxon>
        <taxon>Streptomycetaceae</taxon>
        <taxon>Streptomyces</taxon>
    </lineage>
</organism>
<evidence type="ECO:0000313" key="2">
    <source>
        <dbReference type="EMBL" id="MFC7218857.1"/>
    </source>
</evidence>
<comment type="caution">
    <text evidence="2">The sequence shown here is derived from an EMBL/GenBank/DDBJ whole genome shotgun (WGS) entry which is preliminary data.</text>
</comment>
<name>A0ABW2GE37_9ACTN</name>
<dbReference type="Proteomes" id="UP001596413">
    <property type="component" value="Unassembled WGS sequence"/>
</dbReference>